<dbReference type="SUPFAM" id="SSF55073">
    <property type="entry name" value="Nucleotide cyclase"/>
    <property type="match status" value="1"/>
</dbReference>
<dbReference type="AlphaFoldDB" id="A0A517RBW7"/>
<dbReference type="InterPro" id="IPR052155">
    <property type="entry name" value="Biofilm_reg_signaling"/>
</dbReference>
<name>A0A517RBW7_9PLAN</name>
<dbReference type="CDD" id="cd00130">
    <property type="entry name" value="PAS"/>
    <property type="match status" value="1"/>
</dbReference>
<feature type="domain" description="GGDEF" evidence="6">
    <location>
        <begin position="338"/>
        <end position="473"/>
    </location>
</feature>
<dbReference type="InterPro" id="IPR000014">
    <property type="entry name" value="PAS"/>
</dbReference>
<dbReference type="PANTHER" id="PTHR44757">
    <property type="entry name" value="DIGUANYLATE CYCLASE DGCP"/>
    <property type="match status" value="1"/>
</dbReference>
<dbReference type="CDD" id="cd01949">
    <property type="entry name" value="GGDEF"/>
    <property type="match status" value="1"/>
</dbReference>
<dbReference type="InterPro" id="IPR001633">
    <property type="entry name" value="EAL_dom"/>
</dbReference>
<dbReference type="InterPro" id="IPR035965">
    <property type="entry name" value="PAS-like_dom_sf"/>
</dbReference>
<gene>
    <name evidence="7" type="primary">cph2_1</name>
    <name evidence="7" type="ORF">Pan241w_14320</name>
</gene>
<evidence type="ECO:0000259" key="6">
    <source>
        <dbReference type="PROSITE" id="PS50887"/>
    </source>
</evidence>
<dbReference type="Pfam" id="PF13426">
    <property type="entry name" value="PAS_9"/>
    <property type="match status" value="1"/>
</dbReference>
<dbReference type="KEGG" id="gaz:Pan241w_14320"/>
<dbReference type="Gene3D" id="3.30.450.20">
    <property type="entry name" value="PAS domain"/>
    <property type="match status" value="1"/>
</dbReference>
<organism evidence="7 8">
    <name type="scientific">Gimesia alba</name>
    <dbReference type="NCBI Taxonomy" id="2527973"/>
    <lineage>
        <taxon>Bacteria</taxon>
        <taxon>Pseudomonadati</taxon>
        <taxon>Planctomycetota</taxon>
        <taxon>Planctomycetia</taxon>
        <taxon>Planctomycetales</taxon>
        <taxon>Planctomycetaceae</taxon>
        <taxon>Gimesia</taxon>
    </lineage>
</organism>
<dbReference type="InterPro" id="IPR035919">
    <property type="entry name" value="EAL_sf"/>
</dbReference>
<evidence type="ECO:0000313" key="7">
    <source>
        <dbReference type="EMBL" id="QDT41372.1"/>
    </source>
</evidence>
<feature type="modified residue" description="4-aspartylphosphate" evidence="1">
    <location>
        <position position="89"/>
    </location>
</feature>
<dbReference type="NCBIfam" id="TIGR00254">
    <property type="entry name" value="GGDEF"/>
    <property type="match status" value="1"/>
</dbReference>
<dbReference type="PANTHER" id="PTHR44757:SF2">
    <property type="entry name" value="BIOFILM ARCHITECTURE MAINTENANCE PROTEIN MBAA"/>
    <property type="match status" value="1"/>
</dbReference>
<feature type="domain" description="PAS" evidence="3">
    <location>
        <begin position="184"/>
        <end position="241"/>
    </location>
</feature>
<dbReference type="InterPro" id="IPR000160">
    <property type="entry name" value="GGDEF_dom"/>
</dbReference>
<dbReference type="EMBL" id="CP036269">
    <property type="protein sequence ID" value="QDT41372.1"/>
    <property type="molecule type" value="Genomic_DNA"/>
</dbReference>
<evidence type="ECO:0000259" key="5">
    <source>
        <dbReference type="PROSITE" id="PS50883"/>
    </source>
</evidence>
<dbReference type="PROSITE" id="PS50887">
    <property type="entry name" value="GGDEF"/>
    <property type="match status" value="1"/>
</dbReference>
<dbReference type="PROSITE" id="PS50113">
    <property type="entry name" value="PAC"/>
    <property type="match status" value="1"/>
</dbReference>
<dbReference type="NCBIfam" id="TIGR00229">
    <property type="entry name" value="sensory_box"/>
    <property type="match status" value="1"/>
</dbReference>
<dbReference type="SMART" id="SM00052">
    <property type="entry name" value="EAL"/>
    <property type="match status" value="1"/>
</dbReference>
<dbReference type="InterPro" id="IPR001789">
    <property type="entry name" value="Sig_transdc_resp-reg_receiver"/>
</dbReference>
<keyword evidence="8" id="KW-1185">Reference proteome</keyword>
<evidence type="ECO:0000259" key="4">
    <source>
        <dbReference type="PROSITE" id="PS50113"/>
    </source>
</evidence>
<feature type="domain" description="Response regulatory" evidence="2">
    <location>
        <begin position="11"/>
        <end position="158"/>
    </location>
</feature>
<accession>A0A517RBW7</accession>
<dbReference type="GO" id="GO:0000160">
    <property type="term" value="P:phosphorelay signal transduction system"/>
    <property type="evidence" value="ECO:0007669"/>
    <property type="project" value="InterPro"/>
</dbReference>
<dbReference type="Gene3D" id="3.30.70.270">
    <property type="match status" value="1"/>
</dbReference>
<proteinExistence type="predicted"/>
<dbReference type="SMART" id="SM00267">
    <property type="entry name" value="GGDEF"/>
    <property type="match status" value="1"/>
</dbReference>
<dbReference type="OrthoDB" id="9762141at2"/>
<dbReference type="SUPFAM" id="SSF52172">
    <property type="entry name" value="CheY-like"/>
    <property type="match status" value="1"/>
</dbReference>
<evidence type="ECO:0000256" key="1">
    <source>
        <dbReference type="PROSITE-ProRule" id="PRU00169"/>
    </source>
</evidence>
<dbReference type="RefSeq" id="WP_145212840.1">
    <property type="nucleotide sequence ID" value="NZ_CP036269.1"/>
</dbReference>
<dbReference type="PROSITE" id="PS50112">
    <property type="entry name" value="PAS"/>
    <property type="match status" value="1"/>
</dbReference>
<dbReference type="CDD" id="cd01948">
    <property type="entry name" value="EAL"/>
    <property type="match status" value="1"/>
</dbReference>
<reference evidence="7 8" key="1">
    <citation type="submission" date="2019-02" db="EMBL/GenBank/DDBJ databases">
        <title>Deep-cultivation of Planctomycetes and their phenomic and genomic characterization uncovers novel biology.</title>
        <authorList>
            <person name="Wiegand S."/>
            <person name="Jogler M."/>
            <person name="Boedeker C."/>
            <person name="Pinto D."/>
            <person name="Vollmers J."/>
            <person name="Rivas-Marin E."/>
            <person name="Kohn T."/>
            <person name="Peeters S.H."/>
            <person name="Heuer A."/>
            <person name="Rast P."/>
            <person name="Oberbeckmann S."/>
            <person name="Bunk B."/>
            <person name="Jeske O."/>
            <person name="Meyerdierks A."/>
            <person name="Storesund J.E."/>
            <person name="Kallscheuer N."/>
            <person name="Luecker S."/>
            <person name="Lage O.M."/>
            <person name="Pohl T."/>
            <person name="Merkel B.J."/>
            <person name="Hornburger P."/>
            <person name="Mueller R.-W."/>
            <person name="Bruemmer F."/>
            <person name="Labrenz M."/>
            <person name="Spormann A.M."/>
            <person name="Op den Camp H."/>
            <person name="Overmann J."/>
            <person name="Amann R."/>
            <person name="Jetten M.S.M."/>
            <person name="Mascher T."/>
            <person name="Medema M.H."/>
            <person name="Devos D.P."/>
            <person name="Kaster A.-K."/>
            <person name="Ovreas L."/>
            <person name="Rohde M."/>
            <person name="Galperin M.Y."/>
            <person name="Jogler C."/>
        </authorList>
    </citation>
    <scope>NUCLEOTIDE SEQUENCE [LARGE SCALE GENOMIC DNA]</scope>
    <source>
        <strain evidence="7 8">Pan241w</strain>
    </source>
</reference>
<dbReference type="InterPro" id="IPR000700">
    <property type="entry name" value="PAS-assoc_C"/>
</dbReference>
<evidence type="ECO:0000259" key="3">
    <source>
        <dbReference type="PROSITE" id="PS50112"/>
    </source>
</evidence>
<dbReference type="Pfam" id="PF00990">
    <property type="entry name" value="GGDEF"/>
    <property type="match status" value="1"/>
</dbReference>
<dbReference type="InterPro" id="IPR029787">
    <property type="entry name" value="Nucleotide_cyclase"/>
</dbReference>
<evidence type="ECO:0000259" key="2">
    <source>
        <dbReference type="PROSITE" id="PS50110"/>
    </source>
</evidence>
<dbReference type="Proteomes" id="UP000317171">
    <property type="component" value="Chromosome"/>
</dbReference>
<dbReference type="Pfam" id="PF00072">
    <property type="entry name" value="Response_reg"/>
    <property type="match status" value="1"/>
</dbReference>
<dbReference type="InterPro" id="IPR043128">
    <property type="entry name" value="Rev_trsase/Diguanyl_cyclase"/>
</dbReference>
<dbReference type="Gene3D" id="3.40.50.2300">
    <property type="match status" value="1"/>
</dbReference>
<feature type="domain" description="PAC" evidence="4">
    <location>
        <begin position="256"/>
        <end position="308"/>
    </location>
</feature>
<dbReference type="InterPro" id="IPR001610">
    <property type="entry name" value="PAC"/>
</dbReference>
<sequence length="752" mass="84624">MHEINETRNRRILVIDDNEAIHDDFKKILAGSVKPNSTSDSYAAFFGEQAATSDELAFDVDTASQGQAGLEKVRQSIQDDQPYAMAFVDIRMPPGWDGIETVGRLWEVDPDLLIVICTAYNDYNWTEMSQRLGCMDRWLILKKPFDNVEVRQLASSLTEKWDLARKAELKISELQQTVGTTNRELAAFRKAVDAAGIVAMIGVDGTILEANDNFCKVSGYSHDELVGQNHNIVLSDHHPDEFFEELYATVEQNKIWRGEICNRAKDGSLYWVDTTIVPMLDEHDKTVSYFTLRIEISDRKRLMGQLHTQAYNDSLTGLPNRASILDSIQTAIDRGPNHHFALLFLDFDRFKLINDSLGHDMGDELLKEIAQRLRTTLRGTDQIKPARLGGDEFVVLLNRLTNLDDATVVAERLLDVFSQSYQLGAHTVYSTASIGVVTSEFQYQSASDMLRDADLAMYKAKAAGHGSYLIFDQTMREKAQYRLQLEGDLRTAISQNEFSLFYQPIVSLESGKLEGLEALVRWTHPDRGLISPDDFIPVAEETGLIGAIGQWCLDAACQQFAEWRQTFGDDAPGFLHVNVSRRQLLDPNLAKLVEQVIQKHAIPPEHLHLEVTESLIMEDQKTFIPILKKLRKSGIKIDMDDFGTGHSSLSCLHEFPLDVLKIDRSFVMNAKHVRDYAALLQAILTLADNLELQVVAEGITDSEQLILLQALGCEYGQGYLFSEPCTTEEIQSLFGSQIDWTQNSSEMQTATT</sequence>
<dbReference type="PROSITE" id="PS50883">
    <property type="entry name" value="EAL"/>
    <property type="match status" value="1"/>
</dbReference>
<dbReference type="Gene3D" id="3.20.20.450">
    <property type="entry name" value="EAL domain"/>
    <property type="match status" value="1"/>
</dbReference>
<dbReference type="SMART" id="SM00091">
    <property type="entry name" value="PAS"/>
    <property type="match status" value="1"/>
</dbReference>
<protein>
    <submittedName>
        <fullName evidence="7">Phytochrome-like protein cph2</fullName>
    </submittedName>
</protein>
<dbReference type="SMART" id="SM00086">
    <property type="entry name" value="PAC"/>
    <property type="match status" value="1"/>
</dbReference>
<dbReference type="SUPFAM" id="SSF141868">
    <property type="entry name" value="EAL domain-like"/>
    <property type="match status" value="1"/>
</dbReference>
<dbReference type="Pfam" id="PF00563">
    <property type="entry name" value="EAL"/>
    <property type="match status" value="1"/>
</dbReference>
<evidence type="ECO:0000313" key="8">
    <source>
        <dbReference type="Proteomes" id="UP000317171"/>
    </source>
</evidence>
<keyword evidence="1" id="KW-0597">Phosphoprotein</keyword>
<dbReference type="InterPro" id="IPR011006">
    <property type="entry name" value="CheY-like_superfamily"/>
</dbReference>
<dbReference type="SUPFAM" id="SSF55785">
    <property type="entry name" value="PYP-like sensor domain (PAS domain)"/>
    <property type="match status" value="1"/>
</dbReference>
<dbReference type="PROSITE" id="PS50110">
    <property type="entry name" value="RESPONSE_REGULATORY"/>
    <property type="match status" value="1"/>
</dbReference>
<feature type="domain" description="EAL" evidence="5">
    <location>
        <begin position="482"/>
        <end position="738"/>
    </location>
</feature>